<evidence type="ECO:0000256" key="5">
    <source>
        <dbReference type="PIRSR" id="PIRSR036492-1"/>
    </source>
</evidence>
<dbReference type="Gene3D" id="3.40.605.10">
    <property type="entry name" value="Aldehyde Dehydrogenase, Chain A, domain 1"/>
    <property type="match status" value="1"/>
</dbReference>
<dbReference type="InterPro" id="IPR016163">
    <property type="entry name" value="Ald_DH_C"/>
</dbReference>
<dbReference type="PANTHER" id="PTHR43570:SF16">
    <property type="entry name" value="ALDEHYDE DEHYDROGENASE TYPE III, ISOFORM Q"/>
    <property type="match status" value="1"/>
</dbReference>
<dbReference type="GO" id="GO:0006081">
    <property type="term" value="P:aldehyde metabolic process"/>
    <property type="evidence" value="ECO:0007669"/>
    <property type="project" value="InterPro"/>
</dbReference>
<evidence type="ECO:0000259" key="9">
    <source>
        <dbReference type="Pfam" id="PF00171"/>
    </source>
</evidence>
<dbReference type="WBParaSite" id="HCON_00034460-00001">
    <property type="protein sequence ID" value="HCON_00034460-00001"/>
    <property type="gene ID" value="HCON_00034460"/>
</dbReference>
<keyword evidence="8" id="KW-0175">Coiled coil</keyword>
<dbReference type="InterPro" id="IPR016162">
    <property type="entry name" value="Ald_DH_N"/>
</dbReference>
<proteinExistence type="inferred from homology"/>
<accession>A0A7I5E6R4</accession>
<organism evidence="10 11">
    <name type="scientific">Haemonchus contortus</name>
    <name type="common">Barber pole worm</name>
    <dbReference type="NCBI Taxonomy" id="6289"/>
    <lineage>
        <taxon>Eukaryota</taxon>
        <taxon>Metazoa</taxon>
        <taxon>Ecdysozoa</taxon>
        <taxon>Nematoda</taxon>
        <taxon>Chromadorea</taxon>
        <taxon>Rhabditida</taxon>
        <taxon>Rhabditina</taxon>
        <taxon>Rhabditomorpha</taxon>
        <taxon>Strongyloidea</taxon>
        <taxon>Trichostrongylidae</taxon>
        <taxon>Haemonchus</taxon>
    </lineage>
</organism>
<dbReference type="Proteomes" id="UP000025227">
    <property type="component" value="Unplaced"/>
</dbReference>
<evidence type="ECO:0000256" key="6">
    <source>
        <dbReference type="PROSITE-ProRule" id="PRU10007"/>
    </source>
</evidence>
<dbReference type="OrthoDB" id="440325at2759"/>
<name>A0A7I5E6R4_HAECO</name>
<dbReference type="FunFam" id="3.40.605.10:FF:000004">
    <property type="entry name" value="Aldehyde dehydrogenase"/>
    <property type="match status" value="1"/>
</dbReference>
<protein>
    <recommendedName>
        <fullName evidence="4">Aldehyde dehydrogenase</fullName>
    </recommendedName>
</protein>
<dbReference type="FunFam" id="3.40.309.10:FF:000003">
    <property type="entry name" value="Aldehyde dehydrogenase"/>
    <property type="match status" value="1"/>
</dbReference>
<keyword evidence="10" id="KW-1185">Reference proteome</keyword>
<dbReference type="CDD" id="cd07087">
    <property type="entry name" value="ALDH_F3-13-14_CALDH-like"/>
    <property type="match status" value="1"/>
</dbReference>
<dbReference type="InterPro" id="IPR015590">
    <property type="entry name" value="Aldehyde_DH_dom"/>
</dbReference>
<dbReference type="InterPro" id="IPR012394">
    <property type="entry name" value="Aldehyde_DH_NAD(P)"/>
</dbReference>
<feature type="active site" evidence="5">
    <location>
        <position position="254"/>
    </location>
</feature>
<dbReference type="PANTHER" id="PTHR43570">
    <property type="entry name" value="ALDEHYDE DEHYDROGENASE"/>
    <property type="match status" value="1"/>
</dbReference>
<dbReference type="PIRSF" id="PIRSF036492">
    <property type="entry name" value="ALDH"/>
    <property type="match status" value="1"/>
</dbReference>
<dbReference type="Gene3D" id="3.40.309.10">
    <property type="entry name" value="Aldehyde Dehydrogenase, Chain A, domain 2"/>
    <property type="match status" value="1"/>
</dbReference>
<evidence type="ECO:0000256" key="1">
    <source>
        <dbReference type="ARBA" id="ARBA00009986"/>
    </source>
</evidence>
<evidence type="ECO:0000256" key="3">
    <source>
        <dbReference type="ARBA" id="ARBA00023027"/>
    </source>
</evidence>
<dbReference type="InterPro" id="IPR016161">
    <property type="entry name" value="Ald_DH/histidinol_DH"/>
</dbReference>
<dbReference type="SUPFAM" id="SSF53720">
    <property type="entry name" value="ALDH-like"/>
    <property type="match status" value="1"/>
</dbReference>
<evidence type="ECO:0000313" key="11">
    <source>
        <dbReference type="WBParaSite" id="HCON_00034460-00001"/>
    </source>
</evidence>
<dbReference type="GO" id="GO:0005737">
    <property type="term" value="C:cytoplasm"/>
    <property type="evidence" value="ECO:0007669"/>
    <property type="project" value="TreeGrafter"/>
</dbReference>
<dbReference type="GO" id="GO:0004029">
    <property type="term" value="F:aldehyde dehydrogenase (NAD+) activity"/>
    <property type="evidence" value="ECO:0007669"/>
    <property type="project" value="TreeGrafter"/>
</dbReference>
<keyword evidence="2 4" id="KW-0560">Oxidoreductase</keyword>
<evidence type="ECO:0000313" key="10">
    <source>
        <dbReference type="Proteomes" id="UP000025227"/>
    </source>
</evidence>
<dbReference type="Pfam" id="PF00171">
    <property type="entry name" value="Aldedh"/>
    <property type="match status" value="1"/>
</dbReference>
<dbReference type="OMA" id="KMFGDNP"/>
<dbReference type="PROSITE" id="PS00687">
    <property type="entry name" value="ALDEHYDE_DEHYDR_GLU"/>
    <property type="match status" value="1"/>
</dbReference>
<feature type="domain" description="Aldehyde dehydrogenase" evidence="9">
    <location>
        <begin position="26"/>
        <end position="437"/>
    </location>
</feature>
<dbReference type="AlphaFoldDB" id="A0A7I5E6R4"/>
<comment type="similarity">
    <text evidence="1 4 7">Belongs to the aldehyde dehydrogenase family.</text>
</comment>
<feature type="active site" evidence="5 6">
    <location>
        <position position="220"/>
    </location>
</feature>
<reference evidence="11" key="1">
    <citation type="submission" date="2020-12" db="UniProtKB">
        <authorList>
            <consortium name="WormBaseParasite"/>
        </authorList>
    </citation>
    <scope>IDENTIFICATION</scope>
    <source>
        <strain evidence="11">MHco3</strain>
    </source>
</reference>
<evidence type="ECO:0000256" key="2">
    <source>
        <dbReference type="ARBA" id="ARBA00023002"/>
    </source>
</evidence>
<feature type="coiled-coil region" evidence="8">
    <location>
        <begin position="36"/>
        <end position="63"/>
    </location>
</feature>
<evidence type="ECO:0000256" key="8">
    <source>
        <dbReference type="SAM" id="Coils"/>
    </source>
</evidence>
<dbReference type="InterPro" id="IPR029510">
    <property type="entry name" value="Ald_DH_CS_GLU"/>
</dbReference>
<keyword evidence="3" id="KW-0520">NAD</keyword>
<evidence type="ECO:0000256" key="4">
    <source>
        <dbReference type="PIRNR" id="PIRNR036492"/>
    </source>
</evidence>
<evidence type="ECO:0000256" key="7">
    <source>
        <dbReference type="RuleBase" id="RU003345"/>
    </source>
</evidence>
<sequence length="453" mass="50992">HQRAQQLLSLHFTMVCYKNLLDGQRAYFKTGATRCLKARRETLETMKRMLQENREEIERAIRKDLGRDPSFEVTWAMKELDESLEHLEEWNAPTMVAKPLSLDEHNDEVLLVKEPLGVVLVIGPWNFPLLTSMPAMAALTGGNTVVLKLSEYSSTFSSVYSNLISQYFDKKLFAAVEGAIPEATALLAERFDHIMYTGNPTVARVIMTAAARNLTPVTLELGGKNPVVVEPDADIEDAARKIIVSKMLNCGQICVSSDYVLTTAEVKPKLVAALTKIFDEKAPFKENKEFSRIINDKHFDRLTDLLKTTKGRILYHSKEEDSRSERFLAPYVIEVDSDDVFMDGEIFGPILPILTVKSFDEAIEWVRDHEKPLGAYIFTKDPEKARRFILETSSGGVTVNDVMTHSFVDTLPFGGVGNSGIGRIMKKYGFDNFIHEKPLLIRNGIGKQIVDKL</sequence>